<gene>
    <name evidence="2" type="ORF">nbrc107697_10960</name>
</gene>
<evidence type="ECO:0008006" key="4">
    <source>
        <dbReference type="Google" id="ProtNLM"/>
    </source>
</evidence>
<feature type="signal peptide" evidence="1">
    <location>
        <begin position="1"/>
        <end position="23"/>
    </location>
</feature>
<keyword evidence="3" id="KW-1185">Reference proteome</keyword>
<protein>
    <recommendedName>
        <fullName evidence="4">Lipoprotein</fullName>
    </recommendedName>
</protein>
<comment type="caution">
    <text evidence="2">The sequence shown here is derived from an EMBL/GenBank/DDBJ whole genome shotgun (WGS) entry which is preliminary data.</text>
</comment>
<sequence>MNRITRAVIAVAAAALVASGISACSSGSGVGDGELVGLFRFTPGADQGGGKLTGTWFRMLQPGGTVENGPYMENRNSTADGGRATLLEPGTSGGLRTGAYQSEPSPSFGSNGDSFADAVIKPTKFFAVRFGISTNQTDPQTRTQLPPPTVTLSDGKLTADLSSWAASWNGQEFNQGAPKPVDSTGAVAPGGQAAGRAWDWVANKWLDVPTKANVTGDSASGTLDKENRFVLTWTSHIEGGPFNGFTGIWHLEGVFEPTAAQPSAAADSAGRGDR</sequence>
<keyword evidence="1" id="KW-0732">Signal</keyword>
<dbReference type="AlphaFoldDB" id="A0A7I9UV18"/>
<evidence type="ECO:0000313" key="2">
    <source>
        <dbReference type="EMBL" id="GED97057.1"/>
    </source>
</evidence>
<evidence type="ECO:0000313" key="3">
    <source>
        <dbReference type="Proteomes" id="UP000444980"/>
    </source>
</evidence>
<organism evidence="2 3">
    <name type="scientific">Gordonia crocea</name>
    <dbReference type="NCBI Taxonomy" id="589162"/>
    <lineage>
        <taxon>Bacteria</taxon>
        <taxon>Bacillati</taxon>
        <taxon>Actinomycetota</taxon>
        <taxon>Actinomycetes</taxon>
        <taxon>Mycobacteriales</taxon>
        <taxon>Gordoniaceae</taxon>
        <taxon>Gordonia</taxon>
    </lineage>
</organism>
<dbReference type="Proteomes" id="UP000444980">
    <property type="component" value="Unassembled WGS sequence"/>
</dbReference>
<dbReference type="EMBL" id="BJOU01000001">
    <property type="protein sequence ID" value="GED97057.1"/>
    <property type="molecule type" value="Genomic_DNA"/>
</dbReference>
<feature type="chain" id="PRO_5029806626" description="Lipoprotein" evidence="1">
    <location>
        <begin position="24"/>
        <end position="274"/>
    </location>
</feature>
<evidence type="ECO:0000256" key="1">
    <source>
        <dbReference type="SAM" id="SignalP"/>
    </source>
</evidence>
<reference evidence="3" key="1">
    <citation type="submission" date="2019-06" db="EMBL/GenBank/DDBJ databases">
        <title>Gordonia isolated from sludge of a wastewater treatment plant.</title>
        <authorList>
            <person name="Tamura T."/>
            <person name="Aoyama K."/>
            <person name="Kang Y."/>
            <person name="Saito S."/>
            <person name="Akiyama N."/>
            <person name="Yazawa K."/>
            <person name="Gonoi T."/>
            <person name="Mikami Y."/>
        </authorList>
    </citation>
    <scope>NUCLEOTIDE SEQUENCE [LARGE SCALE GENOMIC DNA]</scope>
    <source>
        <strain evidence="3">NBRC 107697</strain>
    </source>
</reference>
<dbReference type="PROSITE" id="PS51257">
    <property type="entry name" value="PROKAR_LIPOPROTEIN"/>
    <property type="match status" value="1"/>
</dbReference>
<accession>A0A7I9UV18</accession>
<name>A0A7I9UV18_9ACTN</name>
<proteinExistence type="predicted"/>